<gene>
    <name evidence="1" type="ORF">EVAR_38878_1</name>
</gene>
<dbReference type="AlphaFoldDB" id="A0A4C1X8G2"/>
<comment type="caution">
    <text evidence="1">The sequence shown here is derived from an EMBL/GenBank/DDBJ whole genome shotgun (WGS) entry which is preliminary data.</text>
</comment>
<protein>
    <submittedName>
        <fullName evidence="1">Uncharacterized protein</fullName>
    </submittedName>
</protein>
<dbReference type="EMBL" id="BGZK01000740">
    <property type="protein sequence ID" value="GBP58639.1"/>
    <property type="molecule type" value="Genomic_DNA"/>
</dbReference>
<name>A0A4C1X8G2_EUMVA</name>
<evidence type="ECO:0000313" key="2">
    <source>
        <dbReference type="Proteomes" id="UP000299102"/>
    </source>
</evidence>
<dbReference type="Proteomes" id="UP000299102">
    <property type="component" value="Unassembled WGS sequence"/>
</dbReference>
<evidence type="ECO:0000313" key="1">
    <source>
        <dbReference type="EMBL" id="GBP58639.1"/>
    </source>
</evidence>
<organism evidence="1 2">
    <name type="scientific">Eumeta variegata</name>
    <name type="common">Bagworm moth</name>
    <name type="synonym">Eumeta japonica</name>
    <dbReference type="NCBI Taxonomy" id="151549"/>
    <lineage>
        <taxon>Eukaryota</taxon>
        <taxon>Metazoa</taxon>
        <taxon>Ecdysozoa</taxon>
        <taxon>Arthropoda</taxon>
        <taxon>Hexapoda</taxon>
        <taxon>Insecta</taxon>
        <taxon>Pterygota</taxon>
        <taxon>Neoptera</taxon>
        <taxon>Endopterygota</taxon>
        <taxon>Lepidoptera</taxon>
        <taxon>Glossata</taxon>
        <taxon>Ditrysia</taxon>
        <taxon>Tineoidea</taxon>
        <taxon>Psychidae</taxon>
        <taxon>Oiketicinae</taxon>
        <taxon>Eumeta</taxon>
    </lineage>
</organism>
<reference evidence="1 2" key="1">
    <citation type="journal article" date="2019" name="Commun. Biol.">
        <title>The bagworm genome reveals a unique fibroin gene that provides high tensile strength.</title>
        <authorList>
            <person name="Kono N."/>
            <person name="Nakamura H."/>
            <person name="Ohtoshi R."/>
            <person name="Tomita M."/>
            <person name="Numata K."/>
            <person name="Arakawa K."/>
        </authorList>
    </citation>
    <scope>NUCLEOTIDE SEQUENCE [LARGE SCALE GENOMIC DNA]</scope>
</reference>
<sequence length="83" mass="9205">MLNWGWEGGRDIMHVFLLQGVSPGQSTSPLLVHLIDALDWKSYFSQEVGNALVTFLVLRVSMGGSVYLPFDASPVHLPLEYSI</sequence>
<accession>A0A4C1X8G2</accession>
<keyword evidence="2" id="KW-1185">Reference proteome</keyword>
<proteinExistence type="predicted"/>